<proteinExistence type="predicted"/>
<gene>
    <name evidence="1" type="ORF">ABEB36_013742</name>
</gene>
<dbReference type="EMBL" id="JBDJPC010000011">
    <property type="protein sequence ID" value="KAL1489810.1"/>
    <property type="molecule type" value="Genomic_DNA"/>
</dbReference>
<accession>A0ABD1E5F9</accession>
<dbReference type="AlphaFoldDB" id="A0ABD1E5F9"/>
<organism evidence="1 2">
    <name type="scientific">Hypothenemus hampei</name>
    <name type="common">Coffee berry borer</name>
    <dbReference type="NCBI Taxonomy" id="57062"/>
    <lineage>
        <taxon>Eukaryota</taxon>
        <taxon>Metazoa</taxon>
        <taxon>Ecdysozoa</taxon>
        <taxon>Arthropoda</taxon>
        <taxon>Hexapoda</taxon>
        <taxon>Insecta</taxon>
        <taxon>Pterygota</taxon>
        <taxon>Neoptera</taxon>
        <taxon>Endopterygota</taxon>
        <taxon>Coleoptera</taxon>
        <taxon>Polyphaga</taxon>
        <taxon>Cucujiformia</taxon>
        <taxon>Curculionidae</taxon>
        <taxon>Scolytinae</taxon>
        <taxon>Hypothenemus</taxon>
    </lineage>
</organism>
<comment type="caution">
    <text evidence="1">The sequence shown here is derived from an EMBL/GenBank/DDBJ whole genome shotgun (WGS) entry which is preliminary data.</text>
</comment>
<evidence type="ECO:0000313" key="1">
    <source>
        <dbReference type="EMBL" id="KAL1489810.1"/>
    </source>
</evidence>
<dbReference type="Proteomes" id="UP001566132">
    <property type="component" value="Unassembled WGS sequence"/>
</dbReference>
<keyword evidence="2" id="KW-1185">Reference proteome</keyword>
<reference evidence="1 2" key="1">
    <citation type="submission" date="2024-05" db="EMBL/GenBank/DDBJ databases">
        <title>Genetic variation in Jamaican populations of the coffee berry borer (Hypothenemus hampei).</title>
        <authorList>
            <person name="Errbii M."/>
            <person name="Myrie A."/>
        </authorList>
    </citation>
    <scope>NUCLEOTIDE SEQUENCE [LARGE SCALE GENOMIC DNA]</scope>
    <source>
        <strain evidence="1">JA-Hopewell-2020-01-JO</strain>
        <tissue evidence="1">Whole body</tissue>
    </source>
</reference>
<sequence length="217" mass="24681">MLNRKDLIQYCDVLNNNETITELHNEESDILTEEEQINIELIKKITENNIILTERVEEALYNFIGSLICKISKTYKVCELCVSSLLKKESSTKLSVGAFCKLREYKENSHLFYASTELLQFLLECEKYSNESCLKKILVEYMGSDDIVGCNLVVIGKMYCQVATLINPVLISLFITSSSPLEDFGNVRRRICFGSNGNVFSGDIAAKKNVVFKEIKK</sequence>
<name>A0ABD1E5F9_HYPHA</name>
<evidence type="ECO:0000313" key="2">
    <source>
        <dbReference type="Proteomes" id="UP001566132"/>
    </source>
</evidence>
<protein>
    <submittedName>
        <fullName evidence="1">Uncharacterized protein</fullName>
    </submittedName>
</protein>